<comment type="caution">
    <text evidence="2">The sequence shown here is derived from an EMBL/GenBank/DDBJ whole genome shotgun (WGS) entry which is preliminary data.</text>
</comment>
<evidence type="ECO:0000313" key="2">
    <source>
        <dbReference type="EMBL" id="MDM8334143.1"/>
    </source>
</evidence>
<name>A0ABT7VN26_9LACO</name>
<keyword evidence="1" id="KW-0472">Membrane</keyword>
<sequence>MFNLPLGIGQVHAMHELFKADPRVAIVVLVIIIALAFYFNSQR</sequence>
<reference evidence="2" key="1">
    <citation type="submission" date="2023-06" db="EMBL/GenBank/DDBJ databases">
        <title>Identification and characterization of horizontal gene transfer across gut microbiota members of farm animals based on homology search.</title>
        <authorList>
            <person name="Schwarzerova J."/>
            <person name="Nykrynova M."/>
            <person name="Jureckova K."/>
            <person name="Cejkova D."/>
            <person name="Rychlik I."/>
        </authorList>
    </citation>
    <scope>NUCLEOTIDE SEQUENCE</scope>
    <source>
        <strain evidence="2">105_WCHN</strain>
    </source>
</reference>
<feature type="transmembrane region" description="Helical" evidence="1">
    <location>
        <begin position="20"/>
        <end position="39"/>
    </location>
</feature>
<proteinExistence type="predicted"/>
<dbReference type="Proteomes" id="UP001529423">
    <property type="component" value="Unassembled WGS sequence"/>
</dbReference>
<protein>
    <submittedName>
        <fullName evidence="2">Uncharacterized protein</fullName>
    </submittedName>
</protein>
<evidence type="ECO:0000313" key="3">
    <source>
        <dbReference type="Proteomes" id="UP001529423"/>
    </source>
</evidence>
<evidence type="ECO:0000256" key="1">
    <source>
        <dbReference type="SAM" id="Phobius"/>
    </source>
</evidence>
<keyword evidence="1" id="KW-1133">Transmembrane helix</keyword>
<dbReference type="RefSeq" id="WP_289560451.1">
    <property type="nucleotide sequence ID" value="NZ_JAUDEO010000031.1"/>
</dbReference>
<organism evidence="2 3">
    <name type="scientific">Limosilactobacillus panis</name>
    <dbReference type="NCBI Taxonomy" id="47493"/>
    <lineage>
        <taxon>Bacteria</taxon>
        <taxon>Bacillati</taxon>
        <taxon>Bacillota</taxon>
        <taxon>Bacilli</taxon>
        <taxon>Lactobacillales</taxon>
        <taxon>Lactobacillaceae</taxon>
        <taxon>Limosilactobacillus</taxon>
    </lineage>
</organism>
<dbReference type="EMBL" id="JAUDEO010000031">
    <property type="protein sequence ID" value="MDM8334143.1"/>
    <property type="molecule type" value="Genomic_DNA"/>
</dbReference>
<keyword evidence="3" id="KW-1185">Reference proteome</keyword>
<accession>A0ABT7VN26</accession>
<keyword evidence="1" id="KW-0812">Transmembrane</keyword>
<reference evidence="2" key="2">
    <citation type="submission" date="2023-06" db="EMBL/GenBank/DDBJ databases">
        <authorList>
            <person name="Zeman M."/>
            <person name="Kubasova T."/>
            <person name="Jahodarova E."/>
            <person name="Nykrynova M."/>
            <person name="Rychlik I."/>
        </authorList>
    </citation>
    <scope>NUCLEOTIDE SEQUENCE</scope>
    <source>
        <strain evidence="2">105_WCHN</strain>
    </source>
</reference>
<gene>
    <name evidence="2" type="ORF">QUW46_06110</name>
</gene>